<reference evidence="2" key="1">
    <citation type="submission" date="2020-07" db="EMBL/GenBank/DDBJ databases">
        <title>Huge and variable diversity of episymbiotic CPR bacteria and DPANN archaea in groundwater ecosystems.</title>
        <authorList>
            <person name="He C.Y."/>
            <person name="Keren R."/>
            <person name="Whittaker M."/>
            <person name="Farag I.F."/>
            <person name="Doudna J."/>
            <person name="Cate J.H.D."/>
            <person name="Banfield J.F."/>
        </authorList>
    </citation>
    <scope>NUCLEOTIDE SEQUENCE</scope>
    <source>
        <strain evidence="2">NC_groundwater_972_Pr1_S-0.2um_49_27</strain>
    </source>
</reference>
<comment type="caution">
    <text evidence="2">The sequence shown here is derived from an EMBL/GenBank/DDBJ whole genome shotgun (WGS) entry which is preliminary data.</text>
</comment>
<feature type="non-terminal residue" evidence="2">
    <location>
        <position position="1"/>
    </location>
</feature>
<name>A0A9D6LTE6_9BACT</name>
<dbReference type="Proteomes" id="UP000808388">
    <property type="component" value="Unassembled WGS sequence"/>
</dbReference>
<organism evidence="2 3">
    <name type="scientific">Candidatus Sungiibacteriota bacterium</name>
    <dbReference type="NCBI Taxonomy" id="2750080"/>
    <lineage>
        <taxon>Bacteria</taxon>
        <taxon>Candidatus Sungiibacteriota</taxon>
    </lineage>
</organism>
<dbReference type="EMBL" id="JACQCQ010000003">
    <property type="protein sequence ID" value="MBI3627364.1"/>
    <property type="molecule type" value="Genomic_DNA"/>
</dbReference>
<protein>
    <submittedName>
        <fullName evidence="2">Uncharacterized protein</fullName>
    </submittedName>
</protein>
<sequence>GQLTSSGAACGTGTVNSGTQGQVAFYNSSTNAVSGTSTLTIGSNSFVGFGTTSPGALVSLALNGVASTTRPDIASSSLFLSGINLTYGSSSTTTIPNSLVNAWSIATSSDVGSSPLLSFDTSNGKIGIGTSTPWGKLSIQNTSANFPSFVVATSSILGTAPLLLVDATTSGLLDYTRIAIGTTTLWGTGGIRDQLTVAGRIYSTWQYASCDLAGLSNGGSISSNTPNMCGILFSTGGGSITAPVASVGTNFYRLQTNAAVTGDQQFTSGGDMIQASSSPVVEAWLRPSGGTTGSKYIFGFQAGQVINKATSTDIVEFIASTTSNWIAATRKAGVETDVDTTIVPDANNFHKFRIEVATSTENVANNSVANFFIDGALVAQITTNIPQVSLAVETGVANTNGSSAQKTFDIQLFRLWVDEPLIRGGDSLGSLTEPKSDLTQFQPWVGASYGQTYFSDDTLDDGMLVSFDTSGALKVRRTQSINESKIAGVVSNNAQVLGQEARGWGMAHVANYGRVRVNVSTENGDIHIGDRITSSSQAGIGMLASSTDNSIGIALEDFNARSAPNDFTLASASYKDATVGGKSVHTGQVLISLAPAAGTIDNNLNRMATDLTNAWSVDQQSGKVNVNFQGDVNLNGNNIINVSQIVSQNGLWRIDDTGHMVMKYINTDHLTVGSSAAPTGITLFDETTKQPYCLAINNGTITSAPGTCESQAEAPMPVETPPTDTSATTTAPTDTAATDTATTTEVTAPADITTTTATTDTSASGTSDATTADTITQTANETTASSTSP</sequence>
<proteinExistence type="predicted"/>
<dbReference type="AlphaFoldDB" id="A0A9D6LTE6"/>
<gene>
    <name evidence="2" type="ORF">HY220_01255</name>
</gene>
<evidence type="ECO:0000256" key="1">
    <source>
        <dbReference type="SAM" id="MobiDB-lite"/>
    </source>
</evidence>
<feature type="compositionally biased region" description="Low complexity" evidence="1">
    <location>
        <begin position="721"/>
        <end position="789"/>
    </location>
</feature>
<feature type="region of interest" description="Disordered" evidence="1">
    <location>
        <begin position="706"/>
        <end position="789"/>
    </location>
</feature>
<accession>A0A9D6LTE6</accession>
<evidence type="ECO:0000313" key="2">
    <source>
        <dbReference type="EMBL" id="MBI3627364.1"/>
    </source>
</evidence>
<evidence type="ECO:0000313" key="3">
    <source>
        <dbReference type="Proteomes" id="UP000808388"/>
    </source>
</evidence>